<dbReference type="PANTHER" id="PTHR28682:SF2">
    <property type="entry name" value="PROTEIN INSYN2B"/>
    <property type="match status" value="1"/>
</dbReference>
<dbReference type="OMA" id="CAETEHE"/>
<feature type="region of interest" description="Disordered" evidence="1">
    <location>
        <begin position="175"/>
        <end position="203"/>
    </location>
</feature>
<evidence type="ECO:0000313" key="2">
    <source>
        <dbReference type="Ensembl" id="ENSELUP00000013463.3"/>
    </source>
</evidence>
<reference evidence="2" key="4">
    <citation type="submission" date="2025-09" db="UniProtKB">
        <authorList>
            <consortium name="Ensembl"/>
        </authorList>
    </citation>
    <scope>IDENTIFICATION</scope>
</reference>
<dbReference type="PANTHER" id="PTHR28682">
    <property type="entry name" value="INHIBITORY SYNAPTIC FACTOR 2A-RELATED"/>
    <property type="match status" value="1"/>
</dbReference>
<dbReference type="Bgee" id="ENSELUG00000013567">
    <property type="expression patterns" value="Expressed in heart and 4 other cell types or tissues"/>
</dbReference>
<evidence type="ECO:0000256" key="1">
    <source>
        <dbReference type="SAM" id="MobiDB-lite"/>
    </source>
</evidence>
<name>A0A3P8Y9X0_ESOLU</name>
<organism evidence="2 3">
    <name type="scientific">Esox lucius</name>
    <name type="common">Northern pike</name>
    <dbReference type="NCBI Taxonomy" id="8010"/>
    <lineage>
        <taxon>Eukaryota</taxon>
        <taxon>Metazoa</taxon>
        <taxon>Chordata</taxon>
        <taxon>Craniata</taxon>
        <taxon>Vertebrata</taxon>
        <taxon>Euteleostomi</taxon>
        <taxon>Actinopterygii</taxon>
        <taxon>Neopterygii</taxon>
        <taxon>Teleostei</taxon>
        <taxon>Protacanthopterygii</taxon>
        <taxon>Esociformes</taxon>
        <taxon>Esocidae</taxon>
        <taxon>Esox</taxon>
    </lineage>
</organism>
<keyword evidence="3" id="KW-1185">Reference proteome</keyword>
<feature type="compositionally biased region" description="Low complexity" evidence="1">
    <location>
        <begin position="1097"/>
        <end position="1106"/>
    </location>
</feature>
<feature type="compositionally biased region" description="Polar residues" evidence="1">
    <location>
        <begin position="422"/>
        <end position="445"/>
    </location>
</feature>
<feature type="region of interest" description="Disordered" evidence="1">
    <location>
        <begin position="1050"/>
        <end position="1117"/>
    </location>
</feature>
<gene>
    <name evidence="2" type="primary">HCFC1</name>
</gene>
<dbReference type="STRING" id="8010.ENSELUP00000013463"/>
<protein>
    <submittedName>
        <fullName evidence="2">Uncharacterized protein</fullName>
    </submittedName>
</protein>
<feature type="compositionally biased region" description="Low complexity" evidence="1">
    <location>
        <begin position="624"/>
        <end position="709"/>
    </location>
</feature>
<feature type="compositionally biased region" description="Polar residues" evidence="1">
    <location>
        <begin position="710"/>
        <end position="719"/>
    </location>
</feature>
<feature type="region of interest" description="Disordered" evidence="1">
    <location>
        <begin position="57"/>
        <end position="80"/>
    </location>
</feature>
<feature type="region of interest" description="Disordered" evidence="1">
    <location>
        <begin position="602"/>
        <end position="726"/>
    </location>
</feature>
<feature type="region of interest" description="Disordered" evidence="1">
    <location>
        <begin position="307"/>
        <end position="348"/>
    </location>
</feature>
<feature type="compositionally biased region" description="Polar residues" evidence="1">
    <location>
        <begin position="913"/>
        <end position="933"/>
    </location>
</feature>
<feature type="region of interest" description="Disordered" evidence="1">
    <location>
        <begin position="416"/>
        <end position="445"/>
    </location>
</feature>
<sequence length="1345" mass="144485">MGRRAADLTTAVPVLGVPALVGMCGWRTAGGHRAGEVLPVSWISQCSVGVQTSPCVTPSDGGITPKSNGFTPKGGGEDEEARRTKCLRGRGLLSKQRSLDSKTKKGVTFEGISNELTKTVFFNHWKSGTYCYARAIKTNPHLSGGVGNGELKGRRDLRYTNGSVVDSEAIGGICIDGSDETEPVSTKSSRGPDQSKPKEHSVAHSYCTNAKGSRAPPPLRIPQRICSLCGGRKTAVPGEAAGAVSLAVSSPSSTCLVGGTAMKTASSLTEGNHVPLSHAEKKRDSTAFPPMLADRDRIQSQLTHTDSLSIHPHCNPPIQNNKDWRPSLPAKRPPARQNGDLKNTNGYVSHPTYPADILDAPSCTHSDKPISLTSIVNTKTVTVTKATIESRRADVNSLETPSRLATLKPGPQVAIATRPNMPHTQNTQPNPSLNTATHPNSAQQRNSLPNTVDPFYITTHPKPALQRNSLPNPVDPAYITTHPNSALQRNSLPNPVEPDYITTHPNPALQRNSLPNPAATSYINIHPKTAPQRNSLPNPAETSYINIHPSPAIPSQAVTLCNTAMTTHSSAHIYPLTTHTSKHHGSAITPTTTYPVAVNTTTSTTTAQSSTKLITSSTPKTLISSTTAPSSSSTTPPLSSTTTPPSTTTKPSSPSTPPSTTTTPLSTTTTPSPSTTAPSSSTTPLSSTATPLSTKTAKTTKTTPSSTTTLANTDTTTIHRPTLRPSKILNATNRTNCNTTPHTTTTVSYNTTTQTTATISYNTTPHTITTSCITTPYTAVTKSHNTTPQTTTTVSYNTTPQTTTTVSYNTTPQTTTTVSYNTTPQTTTTVSYNTTPQTTTTVSYNTTPHINTQPTPLPLTSNISTDSYTPLSVDSACGAPISPRNIGNPSHISHSSDYHLTNCRPLIRKHTQHIPSHPSNSSLDSTQDNTPFGQTPDRAEQTTSYQANMYKRLVVEPIMHANVYPKRLTISNKNKPYNPVIVSQTPQQAHCRISNVMQVTKLPQYISQIQANMEDISTTLKPEHELRQHSAPEHLHSAVLDTFARAPSPLRLDKQMPTNDVSLSSSPLTQTHPGPPPASQGTSATHVRPVAKTPDRSSSVFSSTSTPDEPLSPACRPASTYTIPELLAHAAADPTLNPLLPPSRVSRLASGTAARPGLTLPAFRPVLQSSCPSPEEPGLVHSHPAEAALLLPPSPQCRRPASIRQRLRCVEASLAANDDRITTLLNIIQDLEMSHALSKGRRSYRTGQDLRECSTCQKTACVVYSVEYDFRQQEKRFSEVLNPQRADDNASTFPLSLPHNPVLLTNAITQTMTKSKVKSKKLCKTLFQWLPRKIQRTKSSFHQFS</sequence>
<dbReference type="InParanoid" id="A0A3P8Y9X0"/>
<dbReference type="GeneTree" id="ENSGT00390000017848"/>
<reference evidence="2" key="2">
    <citation type="submission" date="2020-02" db="EMBL/GenBank/DDBJ databases">
        <title>Esox lucius (northern pike) genome, fEsoLuc1, primary haplotype.</title>
        <authorList>
            <person name="Myers G."/>
            <person name="Karagic N."/>
            <person name="Meyer A."/>
            <person name="Pippel M."/>
            <person name="Reichard M."/>
            <person name="Winkler S."/>
            <person name="Tracey A."/>
            <person name="Sims Y."/>
            <person name="Howe K."/>
            <person name="Rhie A."/>
            <person name="Formenti G."/>
            <person name="Durbin R."/>
            <person name="Fedrigo O."/>
            <person name="Jarvis E.D."/>
        </authorList>
    </citation>
    <scope>NUCLEOTIDE SEQUENCE [LARGE SCALE GENOMIC DNA]</scope>
</reference>
<feature type="compositionally biased region" description="Polar residues" evidence="1">
    <location>
        <begin position="1056"/>
        <end position="1072"/>
    </location>
</feature>
<dbReference type="Ensembl" id="ENSELUT00000038526.3">
    <property type="protein sequence ID" value="ENSELUP00000013463.3"/>
    <property type="gene ID" value="ENSELUG00000013567.3"/>
</dbReference>
<dbReference type="Proteomes" id="UP000265140">
    <property type="component" value="Chromosome 7"/>
</dbReference>
<dbReference type="InterPro" id="IPR029337">
    <property type="entry name" value="INSYN2"/>
</dbReference>
<feature type="region of interest" description="Disordered" evidence="1">
    <location>
        <begin position="912"/>
        <end position="941"/>
    </location>
</feature>
<feature type="compositionally biased region" description="Polar residues" evidence="1">
    <location>
        <begin position="612"/>
        <end position="623"/>
    </location>
</feature>
<reference evidence="3" key="1">
    <citation type="journal article" date="2014" name="PLoS ONE">
        <title>The genome and linkage map of the northern pike (Esox lucius): conserved synteny revealed between the salmonid sister group and the Neoteleostei.</title>
        <authorList>
            <person name="Rondeau E.B."/>
            <person name="Minkley D.R."/>
            <person name="Leong J.S."/>
            <person name="Messmer A.M."/>
            <person name="Jantzen J.R."/>
            <person name="von Schalburg K.R."/>
            <person name="Lemon C."/>
            <person name="Bird N.H."/>
            <person name="Koop B.F."/>
        </authorList>
    </citation>
    <scope>NUCLEOTIDE SEQUENCE</scope>
</reference>
<accession>A0A3P8Y9X0</accession>
<feature type="compositionally biased region" description="Polar residues" evidence="1">
    <location>
        <begin position="183"/>
        <end position="192"/>
    </location>
</feature>
<proteinExistence type="predicted"/>
<reference evidence="2" key="3">
    <citation type="submission" date="2025-08" db="UniProtKB">
        <authorList>
            <consortium name="Ensembl"/>
        </authorList>
    </citation>
    <scope>IDENTIFICATION</scope>
</reference>
<feature type="compositionally biased region" description="Low complexity" evidence="1">
    <location>
        <begin position="602"/>
        <end position="611"/>
    </location>
</feature>
<feature type="compositionally biased region" description="Basic and acidic residues" evidence="1">
    <location>
        <begin position="193"/>
        <end position="202"/>
    </location>
</feature>
<evidence type="ECO:0000313" key="3">
    <source>
        <dbReference type="Proteomes" id="UP000265140"/>
    </source>
</evidence>
<dbReference type="Pfam" id="PF15265">
    <property type="entry name" value="FAM196"/>
    <property type="match status" value="1"/>
</dbReference>